<reference evidence="6 7" key="1">
    <citation type="submission" date="2017-03" db="EMBL/GenBank/DDBJ databases">
        <authorList>
            <person name="Afonso C.L."/>
            <person name="Miller P.J."/>
            <person name="Scott M.A."/>
            <person name="Spackman E."/>
            <person name="Goraichik I."/>
            <person name="Dimitrov K.M."/>
            <person name="Suarez D.L."/>
            <person name="Swayne D.E."/>
        </authorList>
    </citation>
    <scope>NUCLEOTIDE SEQUENCE [LARGE SCALE GENOMIC DNA]</scope>
    <source>
        <strain evidence="6 7">CECT 7066</strain>
    </source>
</reference>
<dbReference type="Proteomes" id="UP000193870">
    <property type="component" value="Unassembled WGS sequence"/>
</dbReference>
<dbReference type="STRING" id="315423.SAMN04488020_105213"/>
<accession>A0A1Y5STK5</accession>
<evidence type="ECO:0000313" key="7">
    <source>
        <dbReference type="Proteomes" id="UP000193870"/>
    </source>
</evidence>
<dbReference type="Gene3D" id="3.90.780.10">
    <property type="entry name" value="5'-Nucleotidase, C-terminal domain"/>
    <property type="match status" value="1"/>
</dbReference>
<dbReference type="InterPro" id="IPR006179">
    <property type="entry name" value="5_nucleotidase/apyrase"/>
</dbReference>
<proteinExistence type="inferred from homology"/>
<keyword evidence="3" id="KW-0378">Hydrolase</keyword>
<dbReference type="InterPro" id="IPR008334">
    <property type="entry name" value="5'-Nucleotdase_C"/>
</dbReference>
<dbReference type="GO" id="GO:0000166">
    <property type="term" value="F:nucleotide binding"/>
    <property type="evidence" value="ECO:0007669"/>
    <property type="project" value="UniProtKB-KW"/>
</dbReference>
<dbReference type="AlphaFoldDB" id="A0A1Y5STK5"/>
<dbReference type="SUPFAM" id="SSF56300">
    <property type="entry name" value="Metallo-dependent phosphatases"/>
    <property type="match status" value="1"/>
</dbReference>
<sequence length="597" mass="64065">MAQLKLIATSDLHGELRDFDYVRGRNDPSRGLSRAAGFIDELRAEADASVLLDAGDFLFGRPYADLPDGGATAVIEAMNAVGYDVLTIGNHEFDMGAEVLERALDTARMPVISASILRKSNGAHWRPTRTIIERDMPDGPIRIGVTGVLPHSAFPVPIMLERAGLVLRDAEAALREAVADLRADGADIVVVLCHEGVSRRNGGTVVEPLALIGGIDAIVLGHLHDVFPGPNGLVSDTINPSRGSICGVPTVMPGFRAQHLGCIDLSVKRVEGQWRVTGADVDVHSVQSSATKRHQPNALSVLRASQGAHANALRLSREVIGTCVHPLHTFFSYLGTCRATNVSAEAKRTVVHAAMVEAGCDDAPVVGLAAPILSGGYGGPWDYVDIVPGPVTRGDVQRLAPYADQIVGVRACGADLRLWLERSVSVFSRIIPGEHSMRLVDSRFPPTCFDIPAGATFEVDLSRPALFDARGIRVEEGPGRIRDLRIGGRLLEDSAPVVLATTHHRRSGGGQFPIPDGPWIETGLRIDRAIEALLATEPDLEAVRTFRFTPLANARAVFETSPRSNALRSDVPIPDAMWLSLNREGFQELIVPLDSTG</sequence>
<keyword evidence="3" id="KW-0547">Nucleotide-binding</keyword>
<evidence type="ECO:0000313" key="6">
    <source>
        <dbReference type="EMBL" id="SLN48008.1"/>
    </source>
</evidence>
<dbReference type="PROSITE" id="PS00785">
    <property type="entry name" value="5_NUCLEOTIDASE_1"/>
    <property type="match status" value="1"/>
</dbReference>
<dbReference type="InterPro" id="IPR029052">
    <property type="entry name" value="Metallo-depent_PP-like"/>
</dbReference>
<dbReference type="GO" id="GO:0016788">
    <property type="term" value="F:hydrolase activity, acting on ester bonds"/>
    <property type="evidence" value="ECO:0007669"/>
    <property type="project" value="InterPro"/>
</dbReference>
<keyword evidence="7" id="KW-1185">Reference proteome</keyword>
<evidence type="ECO:0000259" key="4">
    <source>
        <dbReference type="Pfam" id="PF00149"/>
    </source>
</evidence>
<organism evidence="6 7">
    <name type="scientific">Palleronia marisminoris</name>
    <dbReference type="NCBI Taxonomy" id="315423"/>
    <lineage>
        <taxon>Bacteria</taxon>
        <taxon>Pseudomonadati</taxon>
        <taxon>Pseudomonadota</taxon>
        <taxon>Alphaproteobacteria</taxon>
        <taxon>Rhodobacterales</taxon>
        <taxon>Roseobacteraceae</taxon>
        <taxon>Palleronia</taxon>
    </lineage>
</organism>
<dbReference type="PROSITE" id="PS00786">
    <property type="entry name" value="5_NUCLEOTIDASE_2"/>
    <property type="match status" value="1"/>
</dbReference>
<dbReference type="PANTHER" id="PTHR11575">
    <property type="entry name" value="5'-NUCLEOTIDASE-RELATED"/>
    <property type="match status" value="1"/>
</dbReference>
<dbReference type="GO" id="GO:0046872">
    <property type="term" value="F:metal ion binding"/>
    <property type="evidence" value="ECO:0007669"/>
    <property type="project" value="InterPro"/>
</dbReference>
<dbReference type="InterPro" id="IPR036907">
    <property type="entry name" value="5'-Nucleotdase_C_sf"/>
</dbReference>
<dbReference type="InterPro" id="IPR004843">
    <property type="entry name" value="Calcineurin-like_PHP"/>
</dbReference>
<dbReference type="GO" id="GO:0030288">
    <property type="term" value="C:outer membrane-bounded periplasmic space"/>
    <property type="evidence" value="ECO:0007669"/>
    <property type="project" value="TreeGrafter"/>
</dbReference>
<comment type="similarity">
    <text evidence="1 3">Belongs to the 5'-nucleotidase family.</text>
</comment>
<dbReference type="PRINTS" id="PR01607">
    <property type="entry name" value="APYRASEFAMLY"/>
</dbReference>
<dbReference type="EMBL" id="FWFV01000005">
    <property type="protein sequence ID" value="SLN48008.1"/>
    <property type="molecule type" value="Genomic_DNA"/>
</dbReference>
<dbReference type="PANTHER" id="PTHR11575:SF6">
    <property type="entry name" value="2',3'-CYCLIC-NUCLEOTIDE 2'-PHOSPHODIESTERASE_3'-NUCLEOTIDASE"/>
    <property type="match status" value="1"/>
</dbReference>
<protein>
    <submittedName>
        <fullName evidence="6">Trifunctional nucleotide phosphoesterase protein YfkN</fullName>
    </submittedName>
</protein>
<feature type="domain" description="5'-Nucleotidase C-terminal" evidence="5">
    <location>
        <begin position="383"/>
        <end position="514"/>
    </location>
</feature>
<evidence type="ECO:0000256" key="1">
    <source>
        <dbReference type="ARBA" id="ARBA00006654"/>
    </source>
</evidence>
<dbReference type="RefSeq" id="WP_085854134.1">
    <property type="nucleotide sequence ID" value="NZ_FOPF01000005.1"/>
</dbReference>
<dbReference type="OrthoDB" id="9803927at2"/>
<dbReference type="Pfam" id="PF02872">
    <property type="entry name" value="5_nucleotid_C"/>
    <property type="match status" value="1"/>
</dbReference>
<evidence type="ECO:0000256" key="2">
    <source>
        <dbReference type="ARBA" id="ARBA00022729"/>
    </source>
</evidence>
<keyword evidence="2" id="KW-0732">Signal</keyword>
<feature type="domain" description="Calcineurin-like phosphoesterase" evidence="4">
    <location>
        <begin position="5"/>
        <end position="224"/>
    </location>
</feature>
<gene>
    <name evidence="6" type="primary">yfkN_3</name>
    <name evidence="6" type="ORF">PAM7066_02157</name>
</gene>
<dbReference type="Gene3D" id="3.60.21.10">
    <property type="match status" value="1"/>
</dbReference>
<evidence type="ECO:0000259" key="5">
    <source>
        <dbReference type="Pfam" id="PF02872"/>
    </source>
</evidence>
<name>A0A1Y5STK5_9RHOB</name>
<dbReference type="InterPro" id="IPR006146">
    <property type="entry name" value="5'-Nucleotdase_CS"/>
</dbReference>
<dbReference type="Pfam" id="PF00149">
    <property type="entry name" value="Metallophos"/>
    <property type="match status" value="1"/>
</dbReference>
<dbReference type="GO" id="GO:0009166">
    <property type="term" value="P:nucleotide catabolic process"/>
    <property type="evidence" value="ECO:0007669"/>
    <property type="project" value="InterPro"/>
</dbReference>
<evidence type="ECO:0000256" key="3">
    <source>
        <dbReference type="RuleBase" id="RU362119"/>
    </source>
</evidence>
<dbReference type="SUPFAM" id="SSF55816">
    <property type="entry name" value="5'-nucleotidase (syn. UDP-sugar hydrolase), C-terminal domain"/>
    <property type="match status" value="1"/>
</dbReference>